<gene>
    <name evidence="2" type="ORF">FRX31_031494</name>
</gene>
<dbReference type="Pfam" id="PF13966">
    <property type="entry name" value="zf-RVT"/>
    <property type="match status" value="1"/>
</dbReference>
<proteinExistence type="predicted"/>
<sequence>MAFGRALWKGIMLTYRTFRENISCRLGNGSRIRFWIDNWIGDEALSSRFPYIFNVSNAKLGTVGSIGQVFDGHINWNFQFRRNLYDWEHDQLEELLQVLVQVEFTDDQDSWRWQGSRQGSFSVRSMYEKLIHEWGTRIGVAQPFPMELVWRIPIAPNCKFFFWQVILGRVLTKDHLIHIGTTISSVCSLCSMMNETISHLFLHCPLALEVWFTITSPRRRAFTHILCSDSVEELFIAWPASLGTEIGRRSWSALPYAVISVLWKIKNDAIFNSRMSSIDRICVEIKTYIWFWMANWQGRKNFFFQDLLLRWHEVILGLLIRGNTNCTVVTN</sequence>
<name>A0A7J6V1R8_THATH</name>
<dbReference type="InterPro" id="IPR026960">
    <property type="entry name" value="RVT-Znf"/>
</dbReference>
<evidence type="ECO:0000259" key="1">
    <source>
        <dbReference type="Pfam" id="PF13966"/>
    </source>
</evidence>
<evidence type="ECO:0000313" key="2">
    <source>
        <dbReference type="EMBL" id="KAF5178924.1"/>
    </source>
</evidence>
<dbReference type="OrthoDB" id="1736633at2759"/>
<reference evidence="2 3" key="1">
    <citation type="submission" date="2020-06" db="EMBL/GenBank/DDBJ databases">
        <title>Transcriptomic and genomic resources for Thalictrum thalictroides and T. hernandezii: Facilitating candidate gene discovery in an emerging model plant lineage.</title>
        <authorList>
            <person name="Arias T."/>
            <person name="Riano-Pachon D.M."/>
            <person name="Di Stilio V.S."/>
        </authorList>
    </citation>
    <scope>NUCLEOTIDE SEQUENCE [LARGE SCALE GENOMIC DNA]</scope>
    <source>
        <strain evidence="3">cv. WT478/WT964</strain>
        <tissue evidence="2">Leaves</tissue>
    </source>
</reference>
<dbReference type="EMBL" id="JABWDY010039414">
    <property type="protein sequence ID" value="KAF5178924.1"/>
    <property type="molecule type" value="Genomic_DNA"/>
</dbReference>
<dbReference type="Proteomes" id="UP000554482">
    <property type="component" value="Unassembled WGS sequence"/>
</dbReference>
<dbReference type="AlphaFoldDB" id="A0A7J6V1R8"/>
<dbReference type="PANTHER" id="PTHR36617">
    <property type="entry name" value="PROTEIN, PUTATIVE-RELATED"/>
    <property type="match status" value="1"/>
</dbReference>
<organism evidence="2 3">
    <name type="scientific">Thalictrum thalictroides</name>
    <name type="common">Rue-anemone</name>
    <name type="synonym">Anemone thalictroides</name>
    <dbReference type="NCBI Taxonomy" id="46969"/>
    <lineage>
        <taxon>Eukaryota</taxon>
        <taxon>Viridiplantae</taxon>
        <taxon>Streptophyta</taxon>
        <taxon>Embryophyta</taxon>
        <taxon>Tracheophyta</taxon>
        <taxon>Spermatophyta</taxon>
        <taxon>Magnoliopsida</taxon>
        <taxon>Ranunculales</taxon>
        <taxon>Ranunculaceae</taxon>
        <taxon>Thalictroideae</taxon>
        <taxon>Thalictrum</taxon>
    </lineage>
</organism>
<protein>
    <recommendedName>
        <fullName evidence="1">Reverse transcriptase zinc-binding domain-containing protein</fullName>
    </recommendedName>
</protein>
<feature type="domain" description="Reverse transcriptase zinc-binding" evidence="1">
    <location>
        <begin position="121"/>
        <end position="211"/>
    </location>
</feature>
<accession>A0A7J6V1R8</accession>
<keyword evidence="3" id="KW-1185">Reference proteome</keyword>
<evidence type="ECO:0000313" key="3">
    <source>
        <dbReference type="Proteomes" id="UP000554482"/>
    </source>
</evidence>
<comment type="caution">
    <text evidence="2">The sequence shown here is derived from an EMBL/GenBank/DDBJ whole genome shotgun (WGS) entry which is preliminary data.</text>
</comment>
<dbReference type="PANTHER" id="PTHR36617:SF15">
    <property type="entry name" value="REVERSE TRANSCRIPTASE ZINC-BINDING DOMAIN-CONTAINING PROTEIN"/>
    <property type="match status" value="1"/>
</dbReference>